<feature type="active site" evidence="8">
    <location>
        <position position="78"/>
    </location>
</feature>
<feature type="active site" evidence="8">
    <location>
        <position position="258"/>
    </location>
</feature>
<keyword evidence="14" id="KW-1185">Reference proteome</keyword>
<evidence type="ECO:0000256" key="1">
    <source>
        <dbReference type="ARBA" id="ARBA00001130"/>
    </source>
</evidence>
<organism evidence="13 14">
    <name type="scientific">Rhizopus stolonifer</name>
    <name type="common">Rhizopus nigricans</name>
    <dbReference type="NCBI Taxonomy" id="4846"/>
    <lineage>
        <taxon>Eukaryota</taxon>
        <taxon>Fungi</taxon>
        <taxon>Fungi incertae sedis</taxon>
        <taxon>Mucoromycota</taxon>
        <taxon>Mucoromycotina</taxon>
        <taxon>Mucoromycetes</taxon>
        <taxon>Mucorales</taxon>
        <taxon>Mucorineae</taxon>
        <taxon>Rhizopodaceae</taxon>
        <taxon>Rhizopus</taxon>
    </lineage>
</organism>
<keyword evidence="4 10" id="KW-0645">Protease</keyword>
<dbReference type="PROSITE" id="PS51257">
    <property type="entry name" value="PROKAR_LIPOPROTEIN"/>
    <property type="match status" value="1"/>
</dbReference>
<dbReference type="AlphaFoldDB" id="A0A367ILM5"/>
<feature type="signal peptide" evidence="11">
    <location>
        <begin position="1"/>
        <end position="16"/>
    </location>
</feature>
<evidence type="ECO:0000256" key="10">
    <source>
        <dbReference type="RuleBase" id="RU000454"/>
    </source>
</evidence>
<evidence type="ECO:0000256" key="6">
    <source>
        <dbReference type="ARBA" id="ARBA00022750"/>
    </source>
</evidence>
<evidence type="ECO:0000259" key="12">
    <source>
        <dbReference type="PROSITE" id="PS51767"/>
    </source>
</evidence>
<keyword evidence="7 10" id="KW-0378">Hydrolase</keyword>
<comment type="catalytic activity">
    <reaction evidence="1">
        <text>Hydrolysis of proteins with broad specificity similar to that of pepsin A, preferring hydrophobic residues at P1 and P1'. Clots milk and activates trypsinogen. Does not cleave 4-Gln-|-His-5, but does cleave 10-His-|-Leu-11 and 12-Val-|-Glu-13 in B chain of insulin.</text>
        <dbReference type="EC" id="3.4.23.21"/>
    </reaction>
</comment>
<dbReference type="SUPFAM" id="SSF50630">
    <property type="entry name" value="Acid proteases"/>
    <property type="match status" value="1"/>
</dbReference>
<evidence type="ECO:0000256" key="11">
    <source>
        <dbReference type="SAM" id="SignalP"/>
    </source>
</evidence>
<dbReference type="PANTHER" id="PTHR47966">
    <property type="entry name" value="BETA-SITE APP-CLEAVING ENZYME, ISOFORM A-RELATED"/>
    <property type="match status" value="1"/>
</dbReference>
<dbReference type="EMBL" id="PJQM01007157">
    <property type="protein sequence ID" value="RCH78543.1"/>
    <property type="molecule type" value="Genomic_DNA"/>
</dbReference>
<dbReference type="Pfam" id="PF00026">
    <property type="entry name" value="Asp"/>
    <property type="match status" value="1"/>
</dbReference>
<comment type="similarity">
    <text evidence="2 10">Belongs to the peptidase A1 family.</text>
</comment>
<sequence>MKSLLFFSLFWAISCAFPTQHKKQFKVTLEKSISEPSFGTRPVSYLVKQDQRAYNHGSGYYGEISIGTPPQPFKVVFDTGSADLWVISSDCRNAVCRSQHTAFNAAKSFTFEDENQNTQIDYGTGSVYGQQGRESVRIGNSQDLLIEGQSFINILSLSRDFVGAPFQGIFGLGLPRIASTDQDPPIISMVDQGILDEPLFAIYSQHNAGEIDFGGIDPYRFHGDLSFVNVIDDGYWMIQLKSAQFNDLYYPKRRAIIDSGSTLIIMPKRDAEMYHQGIMGAMKNGDGTWSFPCKNVPFLQPLVLNTEQGPLILPARALFLTPIHSTSRMCLSGVSGQNVQSWILGDVFLKHFYT</sequence>
<dbReference type="PANTHER" id="PTHR47966:SF51">
    <property type="entry name" value="BETA-SITE APP-CLEAVING ENZYME, ISOFORM A-RELATED"/>
    <property type="match status" value="1"/>
</dbReference>
<feature type="chain" id="PRO_5016975580" description="rhizopuspepsin" evidence="11">
    <location>
        <begin position="17"/>
        <end position="354"/>
    </location>
</feature>
<feature type="non-terminal residue" evidence="13">
    <location>
        <position position="354"/>
    </location>
</feature>
<evidence type="ECO:0000256" key="8">
    <source>
        <dbReference type="PIRSR" id="PIRSR601461-1"/>
    </source>
</evidence>
<dbReference type="OrthoDB" id="15189at2759"/>
<dbReference type="PRINTS" id="PR00792">
    <property type="entry name" value="PEPSIN"/>
</dbReference>
<evidence type="ECO:0000313" key="14">
    <source>
        <dbReference type="Proteomes" id="UP000253551"/>
    </source>
</evidence>
<dbReference type="CDD" id="cd05471">
    <property type="entry name" value="pepsin_like"/>
    <property type="match status" value="1"/>
</dbReference>
<keyword evidence="6 10" id="KW-0064">Aspartyl protease</keyword>
<dbReference type="STRING" id="4846.A0A367ILM5"/>
<dbReference type="Gene3D" id="2.40.70.10">
    <property type="entry name" value="Acid Proteases"/>
    <property type="match status" value="2"/>
</dbReference>
<dbReference type="GO" id="GO:0004190">
    <property type="term" value="F:aspartic-type endopeptidase activity"/>
    <property type="evidence" value="ECO:0007669"/>
    <property type="project" value="UniProtKB-KW"/>
</dbReference>
<dbReference type="InterPro" id="IPR001461">
    <property type="entry name" value="Aspartic_peptidase_A1"/>
</dbReference>
<protein>
    <recommendedName>
        <fullName evidence="3">rhizopuspepsin</fullName>
        <ecNumber evidence="3">3.4.23.21</ecNumber>
    </recommendedName>
</protein>
<evidence type="ECO:0000256" key="2">
    <source>
        <dbReference type="ARBA" id="ARBA00007447"/>
    </source>
</evidence>
<dbReference type="InterPro" id="IPR001969">
    <property type="entry name" value="Aspartic_peptidase_AS"/>
</dbReference>
<evidence type="ECO:0000256" key="3">
    <source>
        <dbReference type="ARBA" id="ARBA00013205"/>
    </source>
</evidence>
<keyword evidence="9" id="KW-1015">Disulfide bond</keyword>
<gene>
    <name evidence="13" type="ORF">CU098_001855</name>
</gene>
<dbReference type="InterPro" id="IPR033121">
    <property type="entry name" value="PEPTIDASE_A1"/>
</dbReference>
<dbReference type="EC" id="3.4.23.21" evidence="3"/>
<evidence type="ECO:0000256" key="4">
    <source>
        <dbReference type="ARBA" id="ARBA00022670"/>
    </source>
</evidence>
<accession>A0A367ILM5</accession>
<reference evidence="13 14" key="1">
    <citation type="journal article" date="2018" name="G3 (Bethesda)">
        <title>Phylogenetic and Phylogenomic Definition of Rhizopus Species.</title>
        <authorList>
            <person name="Gryganskyi A.P."/>
            <person name="Golan J."/>
            <person name="Dolatabadi S."/>
            <person name="Mondo S."/>
            <person name="Robb S."/>
            <person name="Idnurm A."/>
            <person name="Muszewska A."/>
            <person name="Steczkiewicz K."/>
            <person name="Masonjones S."/>
            <person name="Liao H.L."/>
            <person name="Gajdeczka M.T."/>
            <person name="Anike F."/>
            <person name="Vuek A."/>
            <person name="Anishchenko I.M."/>
            <person name="Voigt K."/>
            <person name="de Hoog G.S."/>
            <person name="Smith M.E."/>
            <person name="Heitman J."/>
            <person name="Vilgalys R."/>
            <person name="Stajich J.E."/>
        </authorList>
    </citation>
    <scope>NUCLEOTIDE SEQUENCE [LARGE SCALE GENOMIC DNA]</scope>
    <source>
        <strain evidence="13 14">LSU 92-RS-03</strain>
    </source>
</reference>
<comment type="caution">
    <text evidence="13">The sequence shown here is derived from an EMBL/GenBank/DDBJ whole genome shotgun (WGS) entry which is preliminary data.</text>
</comment>
<evidence type="ECO:0000313" key="13">
    <source>
        <dbReference type="EMBL" id="RCH78543.1"/>
    </source>
</evidence>
<evidence type="ECO:0000256" key="5">
    <source>
        <dbReference type="ARBA" id="ARBA00022729"/>
    </source>
</evidence>
<keyword evidence="5 11" id="KW-0732">Signal</keyword>
<dbReference type="FunFam" id="2.40.70.10:FF:000115">
    <property type="entry name" value="Lysosomal aspartic protease"/>
    <property type="match status" value="1"/>
</dbReference>
<dbReference type="Proteomes" id="UP000253551">
    <property type="component" value="Unassembled WGS sequence"/>
</dbReference>
<proteinExistence type="inferred from homology"/>
<evidence type="ECO:0000256" key="9">
    <source>
        <dbReference type="PIRSR" id="PIRSR601461-2"/>
    </source>
</evidence>
<dbReference type="GO" id="GO:0006508">
    <property type="term" value="P:proteolysis"/>
    <property type="evidence" value="ECO:0007669"/>
    <property type="project" value="UniProtKB-KW"/>
</dbReference>
<name>A0A367ILM5_RHIST</name>
<feature type="domain" description="Peptidase A1" evidence="12">
    <location>
        <begin position="60"/>
        <end position="354"/>
    </location>
</feature>
<dbReference type="PROSITE" id="PS51767">
    <property type="entry name" value="PEPTIDASE_A1"/>
    <property type="match status" value="1"/>
</dbReference>
<feature type="disulfide bond" evidence="9">
    <location>
        <begin position="293"/>
        <end position="330"/>
    </location>
</feature>
<evidence type="ECO:0000256" key="7">
    <source>
        <dbReference type="ARBA" id="ARBA00022801"/>
    </source>
</evidence>
<dbReference type="InterPro" id="IPR034164">
    <property type="entry name" value="Pepsin-like_dom"/>
</dbReference>
<dbReference type="PROSITE" id="PS00141">
    <property type="entry name" value="ASP_PROTEASE"/>
    <property type="match status" value="2"/>
</dbReference>
<dbReference type="InterPro" id="IPR021109">
    <property type="entry name" value="Peptidase_aspartic_dom_sf"/>
</dbReference>